<dbReference type="OrthoDB" id="4838568at2759"/>
<organism evidence="2 3">
    <name type="scientific">Colletotrichum salicis</name>
    <dbReference type="NCBI Taxonomy" id="1209931"/>
    <lineage>
        <taxon>Eukaryota</taxon>
        <taxon>Fungi</taxon>
        <taxon>Dikarya</taxon>
        <taxon>Ascomycota</taxon>
        <taxon>Pezizomycotina</taxon>
        <taxon>Sordariomycetes</taxon>
        <taxon>Hypocreomycetidae</taxon>
        <taxon>Glomerellales</taxon>
        <taxon>Glomerellaceae</taxon>
        <taxon>Colletotrichum</taxon>
        <taxon>Colletotrichum acutatum species complex</taxon>
    </lineage>
</organism>
<evidence type="ECO:0000313" key="2">
    <source>
        <dbReference type="EMBL" id="KXH66208.1"/>
    </source>
</evidence>
<keyword evidence="3" id="KW-1185">Reference proteome</keyword>
<accession>A0A135V0L6</accession>
<name>A0A135V0L6_9PEZI</name>
<dbReference type="Proteomes" id="UP000070121">
    <property type="component" value="Unassembled WGS sequence"/>
</dbReference>
<proteinExistence type="predicted"/>
<dbReference type="AlphaFoldDB" id="A0A135V0L6"/>
<sequence length="132" mass="14027">MPDGRFELRMGKRECSFCGGNVRVCGHGRERRAVFHTRHLGAVKKAVKVEAAVATRKMVKSESSSSQGKMPIGPSSLSKVVSSDAESPRKATRVALALARGVKRSSDGLGEGEGEGVGKRVKIRSDIFCGGI</sequence>
<reference evidence="2 3" key="1">
    <citation type="submission" date="2014-02" db="EMBL/GenBank/DDBJ databases">
        <title>The genome sequence of Colletotrichum salicis CBS 607.94.</title>
        <authorList>
            <person name="Baroncelli R."/>
            <person name="Thon M.R."/>
        </authorList>
    </citation>
    <scope>NUCLEOTIDE SEQUENCE [LARGE SCALE GENOMIC DNA]</scope>
    <source>
        <strain evidence="2 3">CBS 607.94</strain>
    </source>
</reference>
<gene>
    <name evidence="2" type="ORF">CSAL01_12261</name>
</gene>
<comment type="caution">
    <text evidence="2">The sequence shown here is derived from an EMBL/GenBank/DDBJ whole genome shotgun (WGS) entry which is preliminary data.</text>
</comment>
<protein>
    <submittedName>
        <fullName evidence="2">Uncharacterized protein</fullName>
    </submittedName>
</protein>
<dbReference type="EMBL" id="JFFI01000731">
    <property type="protein sequence ID" value="KXH66208.1"/>
    <property type="molecule type" value="Genomic_DNA"/>
</dbReference>
<evidence type="ECO:0000256" key="1">
    <source>
        <dbReference type="SAM" id="MobiDB-lite"/>
    </source>
</evidence>
<evidence type="ECO:0000313" key="3">
    <source>
        <dbReference type="Proteomes" id="UP000070121"/>
    </source>
</evidence>
<feature type="region of interest" description="Disordered" evidence="1">
    <location>
        <begin position="57"/>
        <end position="88"/>
    </location>
</feature>
<feature type="compositionally biased region" description="Polar residues" evidence="1">
    <location>
        <begin position="75"/>
        <end position="85"/>
    </location>
</feature>